<sequence>MKLPLIHNGLAIIKASHKGEKEEQKNEKGTQVWLRAIKKALSSAMKKHHLHMTCASSFKQLSGIGDGRVVAPIQQLQSEKAKKHVSPLGNLMRLTYTASDFIDRGDHMTPTRSPRENISTKWREIHGQFNWENLLDPIHPWLRREIVKYGEFAQATYDAFDYDSFSDFCGSCRYNRHNLFDELHLTKHGYKVTKYIYAMTNIDVPSWFERPNTGETWSKDSNWMGYVAVSCDKESQRIGRRDIAGAWRGTVAPSEWFSDMKASLEQIGEGGVKVESGFHSIYTSKSESTRYNKLSASEQVMEEVKRLLDFFKGSGEEVSLTVTGHSLGGALALLSAYDAASSLPDLDHISVIHLQDIVPKLPGIIFNKILNHLHALTRGLKLLYRHVGTELKLDMSLSPYLKREFDLLGFHNLEVYLHLTDGFHDTQSKFRWNARRDVALANKFSDMLIEELRIPENWFQVPNKGLVFNRHDRWVKPFRDQEDIPSPFGEAPSHDFTAKNMLAHNKLQV</sequence>
<organism evidence="10 11">
    <name type="scientific">Vitis vinifera</name>
    <name type="common">Grape</name>
    <dbReference type="NCBI Taxonomy" id="29760"/>
    <lineage>
        <taxon>Eukaryota</taxon>
        <taxon>Viridiplantae</taxon>
        <taxon>Streptophyta</taxon>
        <taxon>Embryophyta</taxon>
        <taxon>Tracheophyta</taxon>
        <taxon>Spermatophyta</taxon>
        <taxon>Magnoliopsida</taxon>
        <taxon>eudicotyledons</taxon>
        <taxon>Gunneridae</taxon>
        <taxon>Pentapetalae</taxon>
        <taxon>rosids</taxon>
        <taxon>Vitales</taxon>
        <taxon>Vitaceae</taxon>
        <taxon>Viteae</taxon>
        <taxon>Vitis</taxon>
    </lineage>
</organism>
<name>A0A438CKG8_VITVI</name>
<keyword evidence="6" id="KW-0809">Transit peptide</keyword>
<dbReference type="GO" id="GO:0008970">
    <property type="term" value="F:phospholipase A1 activity"/>
    <property type="evidence" value="ECO:0007669"/>
    <property type="project" value="UniProtKB-ARBA"/>
</dbReference>
<evidence type="ECO:0000313" key="11">
    <source>
        <dbReference type="Proteomes" id="UP000288805"/>
    </source>
</evidence>
<evidence type="ECO:0000256" key="6">
    <source>
        <dbReference type="ARBA" id="ARBA00022946"/>
    </source>
</evidence>
<evidence type="ECO:0000256" key="2">
    <source>
        <dbReference type="ARBA" id="ARBA00010701"/>
    </source>
</evidence>
<evidence type="ECO:0000256" key="7">
    <source>
        <dbReference type="ARBA" id="ARBA00022963"/>
    </source>
</evidence>
<evidence type="ECO:0000256" key="3">
    <source>
        <dbReference type="ARBA" id="ARBA00022528"/>
    </source>
</evidence>
<evidence type="ECO:0000256" key="5">
    <source>
        <dbReference type="ARBA" id="ARBA00022801"/>
    </source>
</evidence>
<evidence type="ECO:0000259" key="9">
    <source>
        <dbReference type="Pfam" id="PF01764"/>
    </source>
</evidence>
<dbReference type="GO" id="GO:0009507">
    <property type="term" value="C:chloroplast"/>
    <property type="evidence" value="ECO:0007669"/>
    <property type="project" value="UniProtKB-SubCell"/>
</dbReference>
<gene>
    <name evidence="10" type="primary">VvCHDh001050_0</name>
    <name evidence="10" type="ORF">CK203_097872</name>
</gene>
<dbReference type="Pfam" id="PF01764">
    <property type="entry name" value="Lipase_3"/>
    <property type="match status" value="1"/>
</dbReference>
<protein>
    <submittedName>
        <fullName evidence="10">Phospholipase A1-Igamma1, chloroplastic</fullName>
    </submittedName>
</protein>
<reference evidence="10 11" key="1">
    <citation type="journal article" date="2018" name="PLoS Genet.">
        <title>Population sequencing reveals clonal diversity and ancestral inbreeding in the grapevine cultivar Chardonnay.</title>
        <authorList>
            <person name="Roach M.J."/>
            <person name="Johnson D.L."/>
            <person name="Bohlmann J."/>
            <person name="van Vuuren H.J."/>
            <person name="Jones S.J."/>
            <person name="Pretorius I.S."/>
            <person name="Schmidt S.A."/>
            <person name="Borneman A.R."/>
        </authorList>
    </citation>
    <scope>NUCLEOTIDE SEQUENCE [LARGE SCALE GENOMIC DNA]</scope>
    <source>
        <strain evidence="11">cv. Chardonnay</strain>
        <tissue evidence="10">Leaf</tissue>
    </source>
</reference>
<comment type="caution">
    <text evidence="10">The sequence shown here is derived from an EMBL/GenBank/DDBJ whole genome shotgun (WGS) entry which is preliminary data.</text>
</comment>
<keyword evidence="3" id="KW-0150">Chloroplast</keyword>
<dbReference type="SUPFAM" id="SSF53474">
    <property type="entry name" value="alpha/beta-Hydrolases"/>
    <property type="match status" value="1"/>
</dbReference>
<comment type="subcellular location">
    <subcellularLocation>
        <location evidence="1">Plastid</location>
        <location evidence="1">Chloroplast</location>
    </subcellularLocation>
</comment>
<evidence type="ECO:0000256" key="4">
    <source>
        <dbReference type="ARBA" id="ARBA00022640"/>
    </source>
</evidence>
<proteinExistence type="inferred from homology"/>
<dbReference type="CDD" id="cd00519">
    <property type="entry name" value="Lipase_3"/>
    <property type="match status" value="1"/>
</dbReference>
<keyword evidence="8" id="KW-0443">Lipid metabolism</keyword>
<evidence type="ECO:0000313" key="10">
    <source>
        <dbReference type="EMBL" id="RVW23713.1"/>
    </source>
</evidence>
<evidence type="ECO:0000256" key="1">
    <source>
        <dbReference type="ARBA" id="ARBA00004229"/>
    </source>
</evidence>
<feature type="domain" description="Fungal lipase-type" evidence="9">
    <location>
        <begin position="246"/>
        <end position="341"/>
    </location>
</feature>
<keyword evidence="4" id="KW-0934">Plastid</keyword>
<dbReference type="GO" id="GO:0047714">
    <property type="term" value="F:galactolipase activity"/>
    <property type="evidence" value="ECO:0007669"/>
    <property type="project" value="UniProtKB-ARBA"/>
</dbReference>
<dbReference type="InterPro" id="IPR002921">
    <property type="entry name" value="Fungal_lipase-type"/>
</dbReference>
<keyword evidence="5" id="KW-0378">Hydrolase</keyword>
<dbReference type="InterPro" id="IPR029058">
    <property type="entry name" value="AB_hydrolase_fold"/>
</dbReference>
<dbReference type="Gene3D" id="3.40.50.1820">
    <property type="entry name" value="alpha/beta hydrolase"/>
    <property type="match status" value="2"/>
</dbReference>
<evidence type="ECO:0000256" key="8">
    <source>
        <dbReference type="ARBA" id="ARBA00023098"/>
    </source>
</evidence>
<dbReference type="GO" id="GO:0016042">
    <property type="term" value="P:lipid catabolic process"/>
    <property type="evidence" value="ECO:0007669"/>
    <property type="project" value="UniProtKB-KW"/>
</dbReference>
<dbReference type="EMBL" id="QGNW01002189">
    <property type="protein sequence ID" value="RVW23713.1"/>
    <property type="molecule type" value="Genomic_DNA"/>
</dbReference>
<dbReference type="Proteomes" id="UP000288805">
    <property type="component" value="Unassembled WGS sequence"/>
</dbReference>
<dbReference type="AlphaFoldDB" id="A0A438CKG8"/>
<dbReference type="PANTHER" id="PTHR31403:SF13">
    <property type="entry name" value="ALPHA_BETA-HYDROLASES SUPERFAMILY PROTEIN"/>
    <property type="match status" value="1"/>
</dbReference>
<dbReference type="PANTHER" id="PTHR31403">
    <property type="entry name" value="PHOSPHOLIPASE A1-IBETA2, CHLOROPLASTIC"/>
    <property type="match status" value="1"/>
</dbReference>
<comment type="similarity">
    <text evidence="2">Belongs to the AB hydrolase superfamily. Lipase family.</text>
</comment>
<accession>A0A438CKG8</accession>
<keyword evidence="7" id="KW-0442">Lipid degradation</keyword>